<reference evidence="2" key="1">
    <citation type="submission" date="2013-12" db="EMBL/GenBank/DDBJ databases">
        <authorList>
            <person name="Omoto C.K."/>
            <person name="Sibley D."/>
            <person name="Venepally P."/>
            <person name="Hadjithomas M."/>
            <person name="Karamycheva S."/>
            <person name="Brunk B."/>
            <person name="Roos D."/>
            <person name="Caler E."/>
            <person name="Lorenzi H."/>
        </authorList>
    </citation>
    <scope>NUCLEOTIDE SEQUENCE</scope>
</reference>
<dbReference type="GeneID" id="22911660"/>
<sequence length="294" mass="32771">MVHDSTVIPVKTAPLSTLGRELQEALLQVTKIEQACLGTEVEQEAQLDDFTLLKKEVYGTILETKKAIRDRADLLAAEGNSVDAIQKASLINRNNDMMVNKFQQLKEAFKKASKRAVDPAELDVRFEELQVIKKQIEECRDLSKNASAYSEQKVMQLTDFVKQMEQAGVQAPAEFDGGEGAWREPTAEEMAVISRWAARDKEFDKRIFEVGKGVDKLKDIAEGMGAKLEAQARLAIDLSRQADEANQEVIKINDSMQSLVHSGSGLNLCCKLLLTIILICLICNITPRALLYKM</sequence>
<gene>
    <name evidence="2" type="ORF">GNI_043340</name>
</gene>
<accession>A0A023B9Y5</accession>
<feature type="transmembrane region" description="Helical" evidence="1">
    <location>
        <begin position="272"/>
        <end position="291"/>
    </location>
</feature>
<dbReference type="OrthoDB" id="361164at2759"/>
<protein>
    <submittedName>
        <fullName evidence="2">Transmembrane protein</fullName>
    </submittedName>
</protein>
<evidence type="ECO:0000256" key="1">
    <source>
        <dbReference type="SAM" id="Phobius"/>
    </source>
</evidence>
<dbReference type="VEuPathDB" id="CryptoDB:GNI_043340"/>
<organism evidence="2 3">
    <name type="scientific">Gregarina niphandrodes</name>
    <name type="common">Septate eugregarine</name>
    <dbReference type="NCBI Taxonomy" id="110365"/>
    <lineage>
        <taxon>Eukaryota</taxon>
        <taxon>Sar</taxon>
        <taxon>Alveolata</taxon>
        <taxon>Apicomplexa</taxon>
        <taxon>Conoidasida</taxon>
        <taxon>Gregarinasina</taxon>
        <taxon>Eugregarinorida</taxon>
        <taxon>Gregarinidae</taxon>
        <taxon>Gregarina</taxon>
    </lineage>
</organism>
<proteinExistence type="predicted"/>
<comment type="caution">
    <text evidence="2">The sequence shown here is derived from an EMBL/GenBank/DDBJ whole genome shotgun (WGS) entry which is preliminary data.</text>
</comment>
<dbReference type="RefSeq" id="XP_011129538.1">
    <property type="nucleotide sequence ID" value="XM_011131236.1"/>
</dbReference>
<dbReference type="EMBL" id="AFNH02000330">
    <property type="protein sequence ID" value="EZG77011.1"/>
    <property type="molecule type" value="Genomic_DNA"/>
</dbReference>
<keyword evidence="3" id="KW-1185">Reference proteome</keyword>
<keyword evidence="1" id="KW-1133">Transmembrane helix</keyword>
<keyword evidence="1" id="KW-0472">Membrane</keyword>
<dbReference type="Gene3D" id="1.20.5.110">
    <property type="match status" value="1"/>
</dbReference>
<evidence type="ECO:0000313" key="2">
    <source>
        <dbReference type="EMBL" id="EZG77011.1"/>
    </source>
</evidence>
<keyword evidence="1 2" id="KW-0812">Transmembrane</keyword>
<dbReference type="AlphaFoldDB" id="A0A023B9Y5"/>
<name>A0A023B9Y5_GRENI</name>
<evidence type="ECO:0000313" key="3">
    <source>
        <dbReference type="Proteomes" id="UP000019763"/>
    </source>
</evidence>
<dbReference type="eggNOG" id="ENOG502SBC9">
    <property type="taxonomic scope" value="Eukaryota"/>
</dbReference>
<dbReference type="OMA" id="TTWCCRI"/>
<dbReference type="Proteomes" id="UP000019763">
    <property type="component" value="Unassembled WGS sequence"/>
</dbReference>